<evidence type="ECO:0000256" key="1">
    <source>
        <dbReference type="PROSITE-ProRule" id="PRU00023"/>
    </source>
</evidence>
<dbReference type="SUPFAM" id="SSF48403">
    <property type="entry name" value="Ankyrin repeat"/>
    <property type="match status" value="1"/>
</dbReference>
<dbReference type="AlphaFoldDB" id="A0A8J6HQH7"/>
<reference evidence="2" key="2">
    <citation type="submission" date="2021-08" db="EMBL/GenBank/DDBJ databases">
        <authorList>
            <person name="Eriksson T."/>
        </authorList>
    </citation>
    <scope>NUCLEOTIDE SEQUENCE</scope>
    <source>
        <strain evidence="2">Stoneville</strain>
        <tissue evidence="2">Whole head</tissue>
    </source>
</reference>
<dbReference type="PROSITE" id="PS50088">
    <property type="entry name" value="ANK_REPEAT"/>
    <property type="match status" value="1"/>
</dbReference>
<protein>
    <recommendedName>
        <fullName evidence="4">Ankyrin repeat protein</fullName>
    </recommendedName>
</protein>
<dbReference type="InterPro" id="IPR036770">
    <property type="entry name" value="Ankyrin_rpt-contain_sf"/>
</dbReference>
<keyword evidence="3" id="KW-1185">Reference proteome</keyword>
<dbReference type="EMBL" id="JABDTM020016149">
    <property type="protein sequence ID" value="KAH0818954.1"/>
    <property type="molecule type" value="Genomic_DNA"/>
</dbReference>
<gene>
    <name evidence="2" type="ORF">GEV33_003837</name>
</gene>
<evidence type="ECO:0000313" key="3">
    <source>
        <dbReference type="Proteomes" id="UP000719412"/>
    </source>
</evidence>
<proteinExistence type="predicted"/>
<reference evidence="2" key="1">
    <citation type="journal article" date="2020" name="J Insects Food Feed">
        <title>The yellow mealworm (Tenebrio molitor) genome: a resource for the emerging insects as food and feed industry.</title>
        <authorList>
            <person name="Eriksson T."/>
            <person name="Andere A."/>
            <person name="Kelstrup H."/>
            <person name="Emery V."/>
            <person name="Picard C."/>
        </authorList>
    </citation>
    <scope>NUCLEOTIDE SEQUENCE</scope>
    <source>
        <strain evidence="2">Stoneville</strain>
        <tissue evidence="2">Whole head</tissue>
    </source>
</reference>
<accession>A0A8J6HQH7</accession>
<comment type="caution">
    <text evidence="2">The sequence shown here is derived from an EMBL/GenBank/DDBJ whole genome shotgun (WGS) entry which is preliminary data.</text>
</comment>
<dbReference type="GO" id="GO:0061172">
    <property type="term" value="P:regulation of establishment of bipolar cell polarity"/>
    <property type="evidence" value="ECO:0007669"/>
    <property type="project" value="TreeGrafter"/>
</dbReference>
<evidence type="ECO:0000313" key="2">
    <source>
        <dbReference type="EMBL" id="KAH0818954.1"/>
    </source>
</evidence>
<dbReference type="GO" id="GO:0005819">
    <property type="term" value="C:spindle"/>
    <property type="evidence" value="ECO:0007669"/>
    <property type="project" value="TreeGrafter"/>
</dbReference>
<sequence>MLVTFDTVFEAEALLRYLLRCNAVKHQHFMSAVNHQDKNFRSIVESTLFAAVEHGHSEKARTILESTDVDVNSLNNDGLSPLDVAVLSNNRPLVKMLISFGAREGHRCKYNIFFHFFLGRLFFGAEKLISGDKSSLIAVVNALGSSKFN</sequence>
<feature type="repeat" description="ANK" evidence="1">
    <location>
        <begin position="77"/>
        <end position="102"/>
    </location>
</feature>
<dbReference type="Gene3D" id="1.25.40.20">
    <property type="entry name" value="Ankyrin repeat-containing domain"/>
    <property type="match status" value="1"/>
</dbReference>
<name>A0A8J6HQH7_TENMO</name>
<dbReference type="PANTHER" id="PTHR21437:SF1">
    <property type="entry name" value="WIDE AWAKE"/>
    <property type="match status" value="1"/>
</dbReference>
<evidence type="ECO:0008006" key="4">
    <source>
        <dbReference type="Google" id="ProtNLM"/>
    </source>
</evidence>
<dbReference type="GO" id="GO:0000132">
    <property type="term" value="P:establishment of mitotic spindle orientation"/>
    <property type="evidence" value="ECO:0007669"/>
    <property type="project" value="TreeGrafter"/>
</dbReference>
<dbReference type="Pfam" id="PF12796">
    <property type="entry name" value="Ank_2"/>
    <property type="match status" value="1"/>
</dbReference>
<organism evidence="2 3">
    <name type="scientific">Tenebrio molitor</name>
    <name type="common">Yellow mealworm beetle</name>
    <dbReference type="NCBI Taxonomy" id="7067"/>
    <lineage>
        <taxon>Eukaryota</taxon>
        <taxon>Metazoa</taxon>
        <taxon>Ecdysozoa</taxon>
        <taxon>Arthropoda</taxon>
        <taxon>Hexapoda</taxon>
        <taxon>Insecta</taxon>
        <taxon>Pterygota</taxon>
        <taxon>Neoptera</taxon>
        <taxon>Endopterygota</taxon>
        <taxon>Coleoptera</taxon>
        <taxon>Polyphaga</taxon>
        <taxon>Cucujiformia</taxon>
        <taxon>Tenebrionidae</taxon>
        <taxon>Tenebrio</taxon>
    </lineage>
</organism>
<dbReference type="InterPro" id="IPR002110">
    <property type="entry name" value="Ankyrin_rpt"/>
</dbReference>
<keyword evidence="1" id="KW-0040">ANK repeat</keyword>
<dbReference type="InterPro" id="IPR039269">
    <property type="entry name" value="ANKFN1"/>
</dbReference>
<dbReference type="PANTHER" id="PTHR21437">
    <property type="entry name" value="WIDE AWAKE"/>
    <property type="match status" value="1"/>
</dbReference>
<dbReference type="PROSITE" id="PS50297">
    <property type="entry name" value="ANK_REP_REGION"/>
    <property type="match status" value="1"/>
</dbReference>
<dbReference type="Proteomes" id="UP000719412">
    <property type="component" value="Unassembled WGS sequence"/>
</dbReference>